<dbReference type="CDD" id="cd14737">
    <property type="entry name" value="PAAR_1"/>
    <property type="match status" value="1"/>
</dbReference>
<dbReference type="EMBL" id="KY290948">
    <property type="protein sequence ID" value="APU00612.1"/>
    <property type="molecule type" value="Genomic_DNA"/>
</dbReference>
<dbReference type="Gene3D" id="2.60.200.60">
    <property type="match status" value="1"/>
</dbReference>
<evidence type="ECO:0000313" key="2">
    <source>
        <dbReference type="EMBL" id="APU00612.1"/>
    </source>
</evidence>
<name>A0A219Y9H6_9CAUD</name>
<reference evidence="2 3" key="1">
    <citation type="journal article" date="2017" name="Sci. Rep.">
        <title>Characterization and diversity of phages infecting Aeromonas salmonicida subsp. salmonicida.</title>
        <authorList>
            <person name="Vincent A.T."/>
            <person name="Paquet V.E."/>
            <person name="Bernatchez A."/>
            <person name="Tremblay D.M."/>
            <person name="Moineau S."/>
            <person name="Charette S.J."/>
        </authorList>
    </citation>
    <scope>NUCLEOTIDE SEQUENCE [LARGE SCALE GENOMIC DNA]</scope>
</reference>
<accession>A0A219Y9H6</accession>
<feature type="compositionally biased region" description="Polar residues" evidence="1">
    <location>
        <begin position="83"/>
        <end position="97"/>
    </location>
</feature>
<organism evidence="2 3">
    <name type="scientific">Aeromonas phage 44RR2.8t.2</name>
    <dbReference type="NCBI Taxonomy" id="1932900"/>
    <lineage>
        <taxon>Viruses</taxon>
        <taxon>Duplodnaviria</taxon>
        <taxon>Heunggongvirae</taxon>
        <taxon>Uroviricota</taxon>
        <taxon>Caudoviricetes</taxon>
        <taxon>Pantevenvirales</taxon>
        <taxon>Straboviridae</taxon>
        <taxon>Biquartavirus</taxon>
        <taxon>Biquartavirus 44RR2</taxon>
    </lineage>
</organism>
<sequence length="97" mass="10327">MPGLTYDMAWTTGHDTYPPTRIRATQGKVFVDGIRVVVAGDTIVPHTNTVEPYDTHSGYVIPTTSKIYVGGKPAASIGDPTSDGDTIAQSSSKVFIK</sequence>
<dbReference type="Proteomes" id="UP000222894">
    <property type="component" value="Genome"/>
</dbReference>
<dbReference type="Pfam" id="PF05488">
    <property type="entry name" value="PAAR_motif"/>
    <property type="match status" value="1"/>
</dbReference>
<protein>
    <submittedName>
        <fullName evidence="2">Phospholipase</fullName>
    </submittedName>
</protein>
<evidence type="ECO:0000256" key="1">
    <source>
        <dbReference type="SAM" id="MobiDB-lite"/>
    </source>
</evidence>
<feature type="region of interest" description="Disordered" evidence="1">
    <location>
        <begin position="75"/>
        <end position="97"/>
    </location>
</feature>
<dbReference type="InterPro" id="IPR008727">
    <property type="entry name" value="PAAR_motif"/>
</dbReference>
<proteinExistence type="predicted"/>
<evidence type="ECO:0000313" key="3">
    <source>
        <dbReference type="Proteomes" id="UP000222894"/>
    </source>
</evidence>